<dbReference type="Pfam" id="PF02638">
    <property type="entry name" value="GHL10"/>
    <property type="match status" value="1"/>
</dbReference>
<keyword evidence="4" id="KW-1185">Reference proteome</keyword>
<evidence type="ECO:0000313" key="3">
    <source>
        <dbReference type="EMBL" id="VXD21957.1"/>
    </source>
</evidence>
<feature type="domain" description="Glycosyl hydrolase-like 10" evidence="2">
    <location>
        <begin position="117"/>
        <end position="272"/>
    </location>
</feature>
<dbReference type="RefSeq" id="WP_083624399.1">
    <property type="nucleotide sequence ID" value="NZ_LR734877.1"/>
</dbReference>
<dbReference type="InterPro" id="IPR003790">
    <property type="entry name" value="GHL10"/>
</dbReference>
<proteinExistence type="predicted"/>
<protein>
    <recommendedName>
        <fullName evidence="2">Glycosyl hydrolase-like 10 domain-containing protein</fullName>
    </recommendedName>
</protein>
<dbReference type="SUPFAM" id="SSF51445">
    <property type="entry name" value="(Trans)glycosidases"/>
    <property type="match status" value="1"/>
</dbReference>
<dbReference type="EMBL" id="CZCU02000149">
    <property type="protein sequence ID" value="VXD21957.1"/>
    <property type="molecule type" value="Genomic_DNA"/>
</dbReference>
<reference evidence="3" key="1">
    <citation type="submission" date="2019-10" db="EMBL/GenBank/DDBJ databases">
        <authorList>
            <consortium name="Genoscope - CEA"/>
            <person name="William W."/>
        </authorList>
    </citation>
    <scope>NUCLEOTIDE SEQUENCE [LARGE SCALE GENOMIC DNA]</scope>
    <source>
        <strain evidence="3">BBR_PRJEB10992</strain>
    </source>
</reference>
<evidence type="ECO:0000259" key="2">
    <source>
        <dbReference type="Pfam" id="PF02638"/>
    </source>
</evidence>
<dbReference type="PANTHER" id="PTHR43405">
    <property type="entry name" value="GLYCOSYL HYDROLASE DIGH"/>
    <property type="match status" value="1"/>
</dbReference>
<name>A0A7Z9BXT0_9CYAN</name>
<comment type="caution">
    <text evidence="3">The sequence shown here is derived from an EMBL/GenBank/DDBJ whole genome shotgun (WGS) entry which is preliminary data.</text>
</comment>
<sequence>MFGLMIHQRRFSSFLFSCLIGFSLNPLLLVSLARSQTLAYCKLSPQAIAQKESLRQTALTGNPEGIKNYNTILTQHAQQINQCRQRINPKNQAIWLRLYPCDTRPGEIDRILDNIINRGYNKVYLEVFYDGQVLLPSGKNPTAWPSAMRSPGMENQDLLAETIQKGRQRGLKVYAWMFMLNYGYTYTLKPDKNSVLARNGKGETTTTAVIDQTKIDEYGESFVNQGFVDPYHPTARQDYLTLLNTILQRRPDGVLFDYVRYPKGLGGESVATKVKDLWIYGEASQQAFLNRASSQKGKDLMQRFIQQGFITENDVKAVNEKHPDEKDKPYWPDEKQWKTLASIPKMGETLQLQLWRLSVAHARQGVLDFLALATQPIQRQGIPAGAVFFPEANRKIGGMGFDSRMQPWDQFSSSIEWHPMSYAVCGQVNCITAQVQQVIQQALPGTQVIPALAGDWGKSIKNRPSLEQQMVNISATIPQINAFSHYGYDWQDLEETRQRKFCKRS</sequence>
<dbReference type="PANTHER" id="PTHR43405:SF1">
    <property type="entry name" value="GLYCOSYL HYDROLASE DIGH"/>
    <property type="match status" value="1"/>
</dbReference>
<dbReference type="OrthoDB" id="418487at2"/>
<accession>A0A7Z9BXT0</accession>
<dbReference type="InterPro" id="IPR017853">
    <property type="entry name" value="GH"/>
</dbReference>
<keyword evidence="1" id="KW-0732">Signal</keyword>
<evidence type="ECO:0000256" key="1">
    <source>
        <dbReference type="ARBA" id="ARBA00022729"/>
    </source>
</evidence>
<evidence type="ECO:0000313" key="4">
    <source>
        <dbReference type="Proteomes" id="UP000184550"/>
    </source>
</evidence>
<dbReference type="InterPro" id="IPR052177">
    <property type="entry name" value="Divisome_Glycosyl_Hydrolase"/>
</dbReference>
<dbReference type="Proteomes" id="UP000184550">
    <property type="component" value="Unassembled WGS sequence"/>
</dbReference>
<organism evidence="3 4">
    <name type="scientific">Planktothrix serta PCC 8927</name>
    <dbReference type="NCBI Taxonomy" id="671068"/>
    <lineage>
        <taxon>Bacteria</taxon>
        <taxon>Bacillati</taxon>
        <taxon>Cyanobacteriota</taxon>
        <taxon>Cyanophyceae</taxon>
        <taxon>Oscillatoriophycideae</taxon>
        <taxon>Oscillatoriales</taxon>
        <taxon>Microcoleaceae</taxon>
        <taxon>Planktothrix</taxon>
    </lineage>
</organism>
<dbReference type="AlphaFoldDB" id="A0A7Z9BXT0"/>
<dbReference type="Gene3D" id="3.20.20.80">
    <property type="entry name" value="Glycosidases"/>
    <property type="match status" value="1"/>
</dbReference>
<gene>
    <name evidence="3" type="ORF">PL8927_720308</name>
</gene>